<keyword evidence="3" id="KW-1185">Reference proteome</keyword>
<keyword evidence="1" id="KW-0812">Transmembrane</keyword>
<reference evidence="2" key="1">
    <citation type="submission" date="2019-02" db="EMBL/GenBank/DDBJ databases">
        <authorList>
            <person name="Li S.-H."/>
        </authorList>
    </citation>
    <scope>NUCLEOTIDE SEQUENCE</scope>
    <source>
        <strain evidence="2">IMCC11814</strain>
    </source>
</reference>
<keyword evidence="1" id="KW-0472">Membrane</keyword>
<gene>
    <name evidence="2" type="ORF">EYC82_00020</name>
</gene>
<evidence type="ECO:0000313" key="2">
    <source>
        <dbReference type="EMBL" id="MCX2975737.1"/>
    </source>
</evidence>
<dbReference type="Proteomes" id="UP001143304">
    <property type="component" value="Unassembled WGS sequence"/>
</dbReference>
<proteinExistence type="predicted"/>
<keyword evidence="1" id="KW-1133">Transmembrane helix</keyword>
<feature type="transmembrane region" description="Helical" evidence="1">
    <location>
        <begin position="12"/>
        <end position="35"/>
    </location>
</feature>
<dbReference type="Gene3D" id="2.60.40.10">
    <property type="entry name" value="Immunoglobulins"/>
    <property type="match status" value="4"/>
</dbReference>
<dbReference type="EMBL" id="SHNO01000001">
    <property type="protein sequence ID" value="MCX2975737.1"/>
    <property type="molecule type" value="Genomic_DNA"/>
</dbReference>
<protein>
    <submittedName>
        <fullName evidence="2">Uncharacterized protein</fullName>
    </submittedName>
</protein>
<organism evidence="2 3">
    <name type="scientific">Candidatus Marimicrobium litorale</name>
    <dbReference type="NCBI Taxonomy" id="2518991"/>
    <lineage>
        <taxon>Bacteria</taxon>
        <taxon>Pseudomonadati</taxon>
        <taxon>Pseudomonadota</taxon>
        <taxon>Gammaproteobacteria</taxon>
        <taxon>Cellvibrionales</taxon>
        <taxon>Halieaceae</taxon>
        <taxon>Marimicrobium</taxon>
    </lineage>
</organism>
<dbReference type="Pfam" id="PF05345">
    <property type="entry name" value="He_PIG"/>
    <property type="match status" value="1"/>
</dbReference>
<dbReference type="RefSeq" id="WP_279247505.1">
    <property type="nucleotide sequence ID" value="NZ_SHNO01000001.1"/>
</dbReference>
<dbReference type="InterPro" id="IPR013783">
    <property type="entry name" value="Ig-like_fold"/>
</dbReference>
<evidence type="ECO:0000256" key="1">
    <source>
        <dbReference type="SAM" id="Phobius"/>
    </source>
</evidence>
<comment type="caution">
    <text evidence="2">The sequence shown here is derived from an EMBL/GenBank/DDBJ whole genome shotgun (WGS) entry which is preliminary data.</text>
</comment>
<name>A0ABT3T2J1_9GAMM</name>
<sequence>MIIRGAHIISRLAIFFAVVFTLIACGGGGGGGSFYDPDGNEPLPPPLTIATTALATAIVGVEYTVLLEANGGEGSYSWVILNDDNTGLTINDAGILNGIVLESGTYGLTIQVRDNAGSTDRTSYLLTVTGGRDPGPLKIATDSLPSTTPGADYNALLVATGGQSDDYQWNLENGGGSGLQLRPDGLLNGTAPTNGQYALTVSVGDGVSTNTKTFILDVGGNPLTITTSSLPEAEVGTRYVAVLQASGGVEANYIWDIVDDDGTGFTLSQYGVLSGTPAAVGDYGLVVQVFDGTTDVQSSFILMVSPAGIQIVSSNPLPNAAVGVEYTTTISSSGGGPTSTWEVVNTVPTIANGPNFTPPGNASTGVLGWAAGNIVAGQYKVTIKVTNSETTDQKTFDLEAADI</sequence>
<accession>A0ABT3T2J1</accession>
<evidence type="ECO:0000313" key="3">
    <source>
        <dbReference type="Proteomes" id="UP001143304"/>
    </source>
</evidence>
<dbReference type="PROSITE" id="PS51257">
    <property type="entry name" value="PROKAR_LIPOPROTEIN"/>
    <property type="match status" value="1"/>
</dbReference>